<accession>A0A420IAU5</accession>
<dbReference type="Proteomes" id="UP000285326">
    <property type="component" value="Unassembled WGS sequence"/>
</dbReference>
<organism evidence="1 2">
    <name type="scientific">Golovinomyces cichoracearum</name>
    <dbReference type="NCBI Taxonomy" id="62708"/>
    <lineage>
        <taxon>Eukaryota</taxon>
        <taxon>Fungi</taxon>
        <taxon>Dikarya</taxon>
        <taxon>Ascomycota</taxon>
        <taxon>Pezizomycotina</taxon>
        <taxon>Leotiomycetes</taxon>
        <taxon>Erysiphales</taxon>
        <taxon>Erysiphaceae</taxon>
        <taxon>Golovinomyces</taxon>
    </lineage>
</organism>
<gene>
    <name evidence="1" type="ORF">GcM1_250088</name>
</gene>
<reference evidence="1 2" key="1">
    <citation type="journal article" date="2018" name="BMC Genomics">
        <title>Comparative genome analyses reveal sequence features reflecting distinct modes of host-adaptation between dicot and monocot powdery mildew.</title>
        <authorList>
            <person name="Wu Y."/>
            <person name="Ma X."/>
            <person name="Pan Z."/>
            <person name="Kale S.D."/>
            <person name="Song Y."/>
            <person name="King H."/>
            <person name="Zhang Q."/>
            <person name="Presley C."/>
            <person name="Deng X."/>
            <person name="Wei C.I."/>
            <person name="Xiao S."/>
        </authorList>
    </citation>
    <scope>NUCLEOTIDE SEQUENCE [LARGE SCALE GENOMIC DNA]</scope>
    <source>
        <strain evidence="1">UMSG1</strain>
    </source>
</reference>
<dbReference type="AlphaFoldDB" id="A0A420IAU5"/>
<name>A0A420IAU5_9PEZI</name>
<protein>
    <submittedName>
        <fullName evidence="1">Uncharacterized protein</fullName>
    </submittedName>
</protein>
<evidence type="ECO:0000313" key="1">
    <source>
        <dbReference type="EMBL" id="RKF71663.1"/>
    </source>
</evidence>
<dbReference type="EMBL" id="MCBS01025058">
    <property type="protein sequence ID" value="RKF71663.1"/>
    <property type="molecule type" value="Genomic_DNA"/>
</dbReference>
<sequence length="69" mass="8336">MICVIDFAMGMLYQVFYKRKIKETSKIQLISHPHYSEKTFNFVKLEILPSLYDRFADNLGQRFEYQDHV</sequence>
<proteinExistence type="predicted"/>
<evidence type="ECO:0000313" key="2">
    <source>
        <dbReference type="Proteomes" id="UP000285326"/>
    </source>
</evidence>
<comment type="caution">
    <text evidence="1">The sequence shown here is derived from an EMBL/GenBank/DDBJ whole genome shotgun (WGS) entry which is preliminary data.</text>
</comment>